<evidence type="ECO:0000256" key="1">
    <source>
        <dbReference type="SAM" id="Phobius"/>
    </source>
</evidence>
<evidence type="ECO:0000313" key="3">
    <source>
        <dbReference type="Proteomes" id="UP000823388"/>
    </source>
</evidence>
<keyword evidence="1" id="KW-1133">Transmembrane helix</keyword>
<reference evidence="2" key="1">
    <citation type="submission" date="2020-05" db="EMBL/GenBank/DDBJ databases">
        <title>WGS assembly of Panicum virgatum.</title>
        <authorList>
            <person name="Lovell J.T."/>
            <person name="Jenkins J."/>
            <person name="Shu S."/>
            <person name="Juenger T.E."/>
            <person name="Schmutz J."/>
        </authorList>
    </citation>
    <scope>NUCLEOTIDE SEQUENCE</scope>
    <source>
        <strain evidence="2">AP13</strain>
    </source>
</reference>
<evidence type="ECO:0000313" key="2">
    <source>
        <dbReference type="EMBL" id="KAG2620967.1"/>
    </source>
</evidence>
<feature type="transmembrane region" description="Helical" evidence="1">
    <location>
        <begin position="14"/>
        <end position="36"/>
    </location>
</feature>
<proteinExistence type="predicted"/>
<comment type="caution">
    <text evidence="2">The sequence shown here is derived from an EMBL/GenBank/DDBJ whole genome shotgun (WGS) entry which is preliminary data.</text>
</comment>
<dbReference type="AlphaFoldDB" id="A0A8T0UF58"/>
<name>A0A8T0UF58_PANVG</name>
<keyword evidence="3" id="KW-1185">Reference proteome</keyword>
<protein>
    <submittedName>
        <fullName evidence="2">Uncharacterized protein</fullName>
    </submittedName>
</protein>
<dbReference type="PANTHER" id="PTHR36480:SF3">
    <property type="entry name" value="OS06G0118900 PROTEIN"/>
    <property type="match status" value="1"/>
</dbReference>
<organism evidence="2 3">
    <name type="scientific">Panicum virgatum</name>
    <name type="common">Blackwell switchgrass</name>
    <dbReference type="NCBI Taxonomy" id="38727"/>
    <lineage>
        <taxon>Eukaryota</taxon>
        <taxon>Viridiplantae</taxon>
        <taxon>Streptophyta</taxon>
        <taxon>Embryophyta</taxon>
        <taxon>Tracheophyta</taxon>
        <taxon>Spermatophyta</taxon>
        <taxon>Magnoliopsida</taxon>
        <taxon>Liliopsida</taxon>
        <taxon>Poales</taxon>
        <taxon>Poaceae</taxon>
        <taxon>PACMAD clade</taxon>
        <taxon>Panicoideae</taxon>
        <taxon>Panicodae</taxon>
        <taxon>Paniceae</taxon>
        <taxon>Panicinae</taxon>
        <taxon>Panicum</taxon>
        <taxon>Panicum sect. Hiantes</taxon>
    </lineage>
</organism>
<dbReference type="PANTHER" id="PTHR36480">
    <property type="entry name" value="OS06G0118900 PROTEIN-RELATED"/>
    <property type="match status" value="1"/>
</dbReference>
<dbReference type="EMBL" id="CM029042">
    <property type="protein sequence ID" value="KAG2620967.1"/>
    <property type="molecule type" value="Genomic_DNA"/>
</dbReference>
<accession>A0A8T0UF58</accession>
<gene>
    <name evidence="2" type="ORF">PVAP13_3NG151600</name>
</gene>
<keyword evidence="1" id="KW-0472">Membrane</keyword>
<sequence>MAAAQSKTWNIQNYILAALGGTLAATAIVIMVSAIFEPARISFVVTHASRSTPSDRIGVWLNLTVSANAGGQNRTKVKYESIFIDLVNSTKPTGRDKVLAEVDAKALPEEYLPSPSPISVNASALLIDNSTIEGFAGDQANIRGLTVVVTAQVHFKVGVARTRLYGIKVVCGGVHFADVQDNSSDAYATVNYCHS</sequence>
<keyword evidence="1" id="KW-0812">Transmembrane</keyword>
<dbReference type="Proteomes" id="UP000823388">
    <property type="component" value="Chromosome 3N"/>
</dbReference>